<comment type="caution">
    <text evidence="5">The sequence shown here is derived from an EMBL/GenBank/DDBJ whole genome shotgun (WGS) entry which is preliminary data.</text>
</comment>
<proteinExistence type="inferred from homology"/>
<dbReference type="EMBL" id="JANGEW010000017">
    <property type="protein sequence ID" value="MCQ5343161.1"/>
    <property type="molecule type" value="Genomic_DNA"/>
</dbReference>
<dbReference type="NCBIfam" id="NF006599">
    <property type="entry name" value="PRK09136.1"/>
    <property type="match status" value="1"/>
</dbReference>
<evidence type="ECO:0000256" key="1">
    <source>
        <dbReference type="ARBA" id="ARBA00022676"/>
    </source>
</evidence>
<feature type="binding site" evidence="3">
    <location>
        <position position="10"/>
    </location>
    <ligand>
        <name>phosphate</name>
        <dbReference type="ChEBI" id="CHEBI:43474"/>
    </ligand>
</feature>
<dbReference type="PANTHER" id="PTHR42679">
    <property type="entry name" value="S-METHYL-5'-THIOADENOSINE PHOSPHORYLASE"/>
    <property type="match status" value="1"/>
</dbReference>
<comment type="function">
    <text evidence="3">Purine nucleoside phosphorylase which is highly specific for 6-oxopurine nucleosides. Cleaves guanosine or inosine to respective bases and sugar-1-phosphate molecules. Involved in purine salvage.</text>
</comment>
<feature type="binding site" evidence="3">
    <location>
        <begin position="208"/>
        <end position="210"/>
    </location>
    <ligand>
        <name>substrate</name>
    </ligand>
</feature>
<feature type="binding site" evidence="3">
    <location>
        <position position="185"/>
    </location>
    <ligand>
        <name>phosphate</name>
        <dbReference type="ChEBI" id="CHEBI:43474"/>
    </ligand>
</feature>
<keyword evidence="3" id="KW-0660">Purine salvage</keyword>
<feature type="binding site" evidence="3">
    <location>
        <begin position="83"/>
        <end position="84"/>
    </location>
    <ligand>
        <name>phosphate</name>
        <dbReference type="ChEBI" id="CHEBI:43474"/>
    </ligand>
</feature>
<dbReference type="SUPFAM" id="SSF53167">
    <property type="entry name" value="Purine and uridine phosphorylases"/>
    <property type="match status" value="1"/>
</dbReference>
<dbReference type="NCBIfam" id="TIGR01694">
    <property type="entry name" value="MTAP"/>
    <property type="match status" value="1"/>
</dbReference>
<dbReference type="InterPro" id="IPR000845">
    <property type="entry name" value="Nucleoside_phosphorylase_d"/>
</dbReference>
<sequence length="265" mass="29327">MGLIAIIGGTGVCDPKILSNVREGYLDTYYGSIRYWKGTYNDRDLIFLARHGRMHSIPPHLINYRANILGLKRLGVTAILATTAVGSMNPEYKPGDFVLPDQFIDFTKSRHTSFFDGGTNGVVHVDMTEPYCPTLRRNVIQAAAELGDCRLHDKGTYVCTEGPRFETPAEIRMFQKLGGDIVGMTNVPEVCLAREAEICYATVSMVTNFAAGISDKPLTHEEVVDAMAKSSLRLRQLILKSIENYPVDEDCACHHTLQAYGGFTV</sequence>
<evidence type="ECO:0000313" key="6">
    <source>
        <dbReference type="Proteomes" id="UP001206692"/>
    </source>
</evidence>
<feature type="binding site" evidence="3">
    <location>
        <position position="184"/>
    </location>
    <ligand>
        <name>substrate</name>
    </ligand>
</feature>
<dbReference type="CDD" id="cd09010">
    <property type="entry name" value="MTAP_SsMTAPII_like_MTIP"/>
    <property type="match status" value="1"/>
</dbReference>
<evidence type="ECO:0000256" key="3">
    <source>
        <dbReference type="HAMAP-Rule" id="MF_01963"/>
    </source>
</evidence>
<keyword evidence="2 3" id="KW-0808">Transferase</keyword>
<feature type="domain" description="Nucleoside phosphorylase" evidence="4">
    <location>
        <begin position="4"/>
        <end position="242"/>
    </location>
</feature>
<reference evidence="5 6" key="1">
    <citation type="submission" date="2022-06" db="EMBL/GenBank/DDBJ databases">
        <title>Isolation of gut microbiota from human fecal samples.</title>
        <authorList>
            <person name="Pamer E.G."/>
            <person name="Barat B."/>
            <person name="Waligurski E."/>
            <person name="Medina S."/>
            <person name="Paddock L."/>
            <person name="Mostad J."/>
        </authorList>
    </citation>
    <scope>NUCLEOTIDE SEQUENCE [LARGE SCALE GENOMIC DNA]</scope>
    <source>
        <strain evidence="5 6">DFI.1.1</strain>
    </source>
</reference>
<evidence type="ECO:0000256" key="2">
    <source>
        <dbReference type="ARBA" id="ARBA00022679"/>
    </source>
</evidence>
<dbReference type="EC" id="2.4.2.1" evidence="3"/>
<keyword evidence="6" id="KW-1185">Reference proteome</keyword>
<dbReference type="RefSeq" id="WP_062412615.1">
    <property type="nucleotide sequence ID" value="NZ_JAJCIO010000014.1"/>
</dbReference>
<dbReference type="InterPro" id="IPR035994">
    <property type="entry name" value="Nucleoside_phosphorylase_sf"/>
</dbReference>
<dbReference type="Gene3D" id="3.40.50.1580">
    <property type="entry name" value="Nucleoside phosphorylase domain"/>
    <property type="match status" value="1"/>
</dbReference>
<dbReference type="PANTHER" id="PTHR42679:SF2">
    <property type="entry name" value="S-METHYL-5'-THIOADENOSINE PHOSPHORYLASE"/>
    <property type="match status" value="1"/>
</dbReference>
<comment type="subunit">
    <text evidence="3">Homohexamer. Dimer of a homotrimer.</text>
</comment>
<protein>
    <recommendedName>
        <fullName evidence="3">Probable 6-oxopurine nucleoside phosphorylase</fullName>
        <ecNumber evidence="3">2.4.2.1</ecNumber>
    </recommendedName>
    <alternativeName>
        <fullName evidence="3">Purine nucleoside phosphorylase</fullName>
        <shortName evidence="3">PNP</shortName>
    </alternativeName>
</protein>
<evidence type="ECO:0000313" key="5">
    <source>
        <dbReference type="EMBL" id="MCQ5343161.1"/>
    </source>
</evidence>
<dbReference type="InterPro" id="IPR010044">
    <property type="entry name" value="MTAP"/>
</dbReference>
<dbReference type="Proteomes" id="UP001206692">
    <property type="component" value="Unassembled WGS sequence"/>
</dbReference>
<feature type="site" description="Important for substrate specificity" evidence="3">
    <location>
        <position position="220"/>
    </location>
</feature>
<feature type="binding site" evidence="3">
    <location>
        <begin position="50"/>
        <end position="51"/>
    </location>
    <ligand>
        <name>phosphate</name>
        <dbReference type="ChEBI" id="CHEBI:43474"/>
    </ligand>
</feature>
<name>A0ABT1STG8_9FIRM</name>
<comment type="catalytic activity">
    <reaction evidence="3">
        <text>a purine D-ribonucleoside + phosphate = a purine nucleobase + alpha-D-ribose 1-phosphate</text>
        <dbReference type="Rhea" id="RHEA:19805"/>
        <dbReference type="ChEBI" id="CHEBI:26386"/>
        <dbReference type="ChEBI" id="CHEBI:43474"/>
        <dbReference type="ChEBI" id="CHEBI:57720"/>
        <dbReference type="ChEBI" id="CHEBI:142355"/>
        <dbReference type="EC" id="2.4.2.1"/>
    </reaction>
</comment>
<keyword evidence="5" id="KW-0012">Acyltransferase</keyword>
<evidence type="ECO:0000259" key="4">
    <source>
        <dbReference type="Pfam" id="PF01048"/>
    </source>
</evidence>
<organism evidence="5 6">
    <name type="scientific">Megasphaera massiliensis</name>
    <dbReference type="NCBI Taxonomy" id="1232428"/>
    <lineage>
        <taxon>Bacteria</taxon>
        <taxon>Bacillati</taxon>
        <taxon>Bacillota</taxon>
        <taxon>Negativicutes</taxon>
        <taxon>Veillonellales</taxon>
        <taxon>Veillonellaceae</taxon>
        <taxon>Megasphaera</taxon>
    </lineage>
</organism>
<dbReference type="GO" id="GO:0016746">
    <property type="term" value="F:acyltransferase activity"/>
    <property type="evidence" value="ECO:0007669"/>
    <property type="project" value="UniProtKB-KW"/>
</dbReference>
<feature type="site" description="Important for substrate specificity" evidence="3">
    <location>
        <position position="166"/>
    </location>
</feature>
<accession>A0ABT1STG8</accession>
<dbReference type="HAMAP" id="MF_01963">
    <property type="entry name" value="MTAP"/>
    <property type="match status" value="1"/>
</dbReference>
<comment type="pathway">
    <text evidence="3">Purine metabolism; purine nucleoside salvage.</text>
</comment>
<keyword evidence="1 3" id="KW-0328">Glycosyltransferase</keyword>
<dbReference type="Pfam" id="PF01048">
    <property type="entry name" value="PNP_UDP_1"/>
    <property type="match status" value="1"/>
</dbReference>
<gene>
    <name evidence="5" type="primary">mtnP</name>
    <name evidence="5" type="ORF">NE675_09040</name>
</gene>
<dbReference type="GO" id="GO:0017061">
    <property type="term" value="F:S-methyl-5-thioadenosine phosphorylase activity"/>
    <property type="evidence" value="ECO:0007669"/>
    <property type="project" value="UniProtKB-EC"/>
</dbReference>
<comment type="miscellaneous">
    <text evidence="3">Although this enzyme belongs to the family of MTA phosphorylases based on sequence homology, it has been shown that conserved amino acid substitutions in the substrate binding pocket convert the substrate specificity of this enzyme from 6-aminopurines to 6-oxopurines.</text>
</comment>
<comment type="similarity">
    <text evidence="3">Belongs to the PNP/MTAP phosphorylase family. MTAP subfamily.</text>
</comment>